<accession>A0AAJ0AUA5</accession>
<gene>
    <name evidence="1" type="ORF">BDP55DRAFT_629501</name>
</gene>
<dbReference type="RefSeq" id="XP_060432665.1">
    <property type="nucleotide sequence ID" value="XM_060572029.1"/>
</dbReference>
<name>A0AAJ0AUA5_9PEZI</name>
<evidence type="ECO:0000313" key="2">
    <source>
        <dbReference type="Proteomes" id="UP001224890"/>
    </source>
</evidence>
<evidence type="ECO:0000313" key="1">
    <source>
        <dbReference type="EMBL" id="KAK1688970.1"/>
    </source>
</evidence>
<dbReference type="EMBL" id="JAHMHR010000010">
    <property type="protein sequence ID" value="KAK1688970.1"/>
    <property type="molecule type" value="Genomic_DNA"/>
</dbReference>
<dbReference type="AlphaFoldDB" id="A0AAJ0AUA5"/>
<keyword evidence="2" id="KW-1185">Reference proteome</keyword>
<organism evidence="1 2">
    <name type="scientific">Colletotrichum godetiae</name>
    <dbReference type="NCBI Taxonomy" id="1209918"/>
    <lineage>
        <taxon>Eukaryota</taxon>
        <taxon>Fungi</taxon>
        <taxon>Dikarya</taxon>
        <taxon>Ascomycota</taxon>
        <taxon>Pezizomycotina</taxon>
        <taxon>Sordariomycetes</taxon>
        <taxon>Hypocreomycetidae</taxon>
        <taxon>Glomerellales</taxon>
        <taxon>Glomerellaceae</taxon>
        <taxon>Colletotrichum</taxon>
        <taxon>Colletotrichum acutatum species complex</taxon>
    </lineage>
</organism>
<dbReference type="Proteomes" id="UP001224890">
    <property type="component" value="Unassembled WGS sequence"/>
</dbReference>
<proteinExistence type="predicted"/>
<dbReference type="GeneID" id="85456555"/>
<comment type="caution">
    <text evidence="1">The sequence shown here is derived from an EMBL/GenBank/DDBJ whole genome shotgun (WGS) entry which is preliminary data.</text>
</comment>
<reference evidence="1" key="1">
    <citation type="submission" date="2021-06" db="EMBL/GenBank/DDBJ databases">
        <title>Comparative genomics, transcriptomics and evolutionary studies reveal genomic signatures of adaptation to plant cell wall in hemibiotrophic fungi.</title>
        <authorList>
            <consortium name="DOE Joint Genome Institute"/>
            <person name="Baroncelli R."/>
            <person name="Diaz J.F."/>
            <person name="Benocci T."/>
            <person name="Peng M."/>
            <person name="Battaglia E."/>
            <person name="Haridas S."/>
            <person name="Andreopoulos W."/>
            <person name="Labutti K."/>
            <person name="Pangilinan J."/>
            <person name="Floch G.L."/>
            <person name="Makela M.R."/>
            <person name="Henrissat B."/>
            <person name="Grigoriev I.V."/>
            <person name="Crouch J.A."/>
            <person name="De Vries R.P."/>
            <person name="Sukno S.A."/>
            <person name="Thon M.R."/>
        </authorList>
    </citation>
    <scope>NUCLEOTIDE SEQUENCE</scope>
    <source>
        <strain evidence="1">CBS 193.32</strain>
    </source>
</reference>
<sequence length="246" mass="26330">MPSRTSIQYLLAPTAATPTLLDETKAVQEDMVGPHTSPAAAMSPSINFQRQQADVELYSDIRGHSTSACSLLSPAKLTSSGQPTFDDMVSVYTRQSSDVTSSSMALQEQMFSGYHNVGSAGLLAHSAVYDPAFLYAAHDCYCGWYAGCGICVFKPVEHSIPSGSCTESSHLQTGFTDGYLTNAADSSHAIYDEPLSPWVYDLDGRPISQQGFVLGNVDDGGVIGENVRPTTLPVSAFPEQITAWKD</sequence>
<protein>
    <submittedName>
        <fullName evidence="1">Uncharacterized protein</fullName>
    </submittedName>
</protein>